<keyword evidence="3 6" id="KW-0812">Transmembrane</keyword>
<evidence type="ECO:0000256" key="2">
    <source>
        <dbReference type="ARBA" id="ARBA00008573"/>
    </source>
</evidence>
<feature type="transmembrane region" description="Helical" evidence="6">
    <location>
        <begin position="106"/>
        <end position="124"/>
    </location>
</feature>
<reference evidence="7" key="1">
    <citation type="submission" date="2015-08" db="EMBL/GenBank/DDBJ databases">
        <authorList>
            <person name="Babu N.S."/>
            <person name="Beckwith C.J."/>
            <person name="Beseler K.G."/>
            <person name="Brison A."/>
            <person name="Carone J.V."/>
            <person name="Caskin T.P."/>
            <person name="Diamond M."/>
            <person name="Durham M.E."/>
            <person name="Foxe J.M."/>
            <person name="Go M."/>
            <person name="Henderson B.A."/>
            <person name="Jones I.B."/>
            <person name="McGettigan J.A."/>
            <person name="Micheletti S.J."/>
            <person name="Nasrallah M.E."/>
            <person name="Ortiz D."/>
            <person name="Piller C.R."/>
            <person name="Privatt S.R."/>
            <person name="Schneider S.L."/>
            <person name="Sharp S."/>
            <person name="Smith T.C."/>
            <person name="Stanton J.D."/>
            <person name="Ullery H.E."/>
            <person name="Wilson R.J."/>
            <person name="Serrano M.G."/>
            <person name="Buck G."/>
            <person name="Lee V."/>
            <person name="Wang Y."/>
            <person name="Carvalho R."/>
            <person name="Voegtly L."/>
            <person name="Shi R."/>
            <person name="Duckworth R."/>
            <person name="Johnson A."/>
            <person name="Loviza R."/>
            <person name="Walstead R."/>
            <person name="Shah Z."/>
            <person name="Kiflezghi M."/>
            <person name="Wade K."/>
            <person name="Ball S.L."/>
            <person name="Bradley K.W."/>
            <person name="Asai D.J."/>
            <person name="Bowman C.A."/>
            <person name="Russell D.A."/>
            <person name="Pope W.H."/>
            <person name="Jacobs-Sera D."/>
            <person name="Hendrix R.W."/>
            <person name="Hatfull G.F."/>
        </authorList>
    </citation>
    <scope>NUCLEOTIDE SEQUENCE</scope>
</reference>
<evidence type="ECO:0000256" key="1">
    <source>
        <dbReference type="ARBA" id="ARBA00004141"/>
    </source>
</evidence>
<name>A0A1D2A0P5_AUXPR</name>
<dbReference type="PANTHER" id="PTHR12300">
    <property type="entry name" value="HVA22-LIKE PROTEINS"/>
    <property type="match status" value="1"/>
</dbReference>
<evidence type="ECO:0000256" key="4">
    <source>
        <dbReference type="ARBA" id="ARBA00022989"/>
    </source>
</evidence>
<dbReference type="PANTHER" id="PTHR12300:SF161">
    <property type="entry name" value="RECEPTOR EXPRESSION-ENHANCING PROTEIN"/>
    <property type="match status" value="1"/>
</dbReference>
<evidence type="ECO:0000256" key="5">
    <source>
        <dbReference type="ARBA" id="ARBA00023136"/>
    </source>
</evidence>
<accession>A0A1D2A0P5</accession>
<protein>
    <recommendedName>
        <fullName evidence="6">HVA22-like protein</fullName>
    </recommendedName>
</protein>
<evidence type="ECO:0000313" key="7">
    <source>
        <dbReference type="EMBL" id="JAT72769.1"/>
    </source>
</evidence>
<dbReference type="InterPro" id="IPR004345">
    <property type="entry name" value="TB2_DP1_HVA22"/>
</dbReference>
<keyword evidence="4 6" id="KW-1133">Transmembrane helix</keyword>
<dbReference type="GO" id="GO:0016020">
    <property type="term" value="C:membrane"/>
    <property type="evidence" value="ECO:0007669"/>
    <property type="project" value="UniProtKB-SubCell"/>
</dbReference>
<comment type="subcellular location">
    <subcellularLocation>
        <location evidence="1 6">Membrane</location>
        <topology evidence="1 6">Multi-pass membrane protein</topology>
    </subcellularLocation>
</comment>
<evidence type="ECO:0000256" key="3">
    <source>
        <dbReference type="ARBA" id="ARBA00022692"/>
    </source>
</evidence>
<keyword evidence="5 6" id="KW-0472">Membrane</keyword>
<evidence type="ECO:0000256" key="6">
    <source>
        <dbReference type="RuleBase" id="RU362006"/>
    </source>
</evidence>
<gene>
    <name evidence="7" type="ORF">g.7783</name>
</gene>
<proteinExistence type="inferred from homology"/>
<dbReference type="Pfam" id="PF03134">
    <property type="entry name" value="TB2_DP1_HVA22"/>
    <property type="match status" value="1"/>
</dbReference>
<feature type="non-terminal residue" evidence="7">
    <location>
        <position position="1"/>
    </location>
</feature>
<dbReference type="EMBL" id="GDKF01005853">
    <property type="protein sequence ID" value="JAT72769.1"/>
    <property type="molecule type" value="Transcribed_RNA"/>
</dbReference>
<feature type="transmembrane region" description="Helical" evidence="6">
    <location>
        <begin position="43"/>
        <end position="66"/>
    </location>
</feature>
<sequence>DRNTTEPYITSAEFASGFRLITNSAASGPFDPRPTQAGMVFRLLLKLFPTPGKIIALATFIIGMVYPTYNSFLAIESPNDADDKQWLTYWVVVCTLQLIERPLYVVLYWVPLYSIFRLVLVAWLSHPQFKGATLVYDIVVRPVIIAAASKAKELPALTPFAEKFLLSEVQAGQDKKTKATSTKSSSALKAPFSTSTKAAPPAAALPSAPRLFNDAPAVVDQAAPPLSEPAFLPADIVEGSLAAKPHFQ</sequence>
<dbReference type="AlphaFoldDB" id="A0A1D2A0P5"/>
<organism evidence="7">
    <name type="scientific">Auxenochlorella protothecoides</name>
    <name type="common">Green microalga</name>
    <name type="synonym">Chlorella protothecoides</name>
    <dbReference type="NCBI Taxonomy" id="3075"/>
    <lineage>
        <taxon>Eukaryota</taxon>
        <taxon>Viridiplantae</taxon>
        <taxon>Chlorophyta</taxon>
        <taxon>core chlorophytes</taxon>
        <taxon>Trebouxiophyceae</taxon>
        <taxon>Chlorellales</taxon>
        <taxon>Chlorellaceae</taxon>
        <taxon>Auxenochlorella</taxon>
    </lineage>
</organism>
<comment type="similarity">
    <text evidence="2 6">Belongs to the DP1 family.</text>
</comment>